<proteinExistence type="predicted"/>
<dbReference type="STRING" id="512565.AMIS_31850"/>
<dbReference type="KEGG" id="ams:AMIS_31850"/>
<dbReference type="eggNOG" id="COG0456">
    <property type="taxonomic scope" value="Bacteria"/>
</dbReference>
<sequence>MVDRERRSPEDRLLAPDEWRRLRAARLEALADAPDVLLPGRPPESTWSEQRWRLSWRAARWAVAETGDETVGLARLSWTETGAYIESVWTRRDHRQRGVASAMVRRLITEHPADRGEIFVWVAQPNDAAMRLYTSLGFRSTKVTQWLAALNRVEEQLRFNGGHPRD</sequence>
<name>I0H5W8_ACTM4</name>
<accession>I0H5W8</accession>
<dbReference type="Gene3D" id="3.40.630.30">
    <property type="match status" value="1"/>
</dbReference>
<feature type="domain" description="N-acetyltransferase" evidence="3">
    <location>
        <begin position="17"/>
        <end position="160"/>
    </location>
</feature>
<evidence type="ECO:0000256" key="1">
    <source>
        <dbReference type="ARBA" id="ARBA00022679"/>
    </source>
</evidence>
<dbReference type="EMBL" id="AP012319">
    <property type="protein sequence ID" value="BAL88405.1"/>
    <property type="molecule type" value="Genomic_DNA"/>
</dbReference>
<dbReference type="InterPro" id="IPR016181">
    <property type="entry name" value="Acyl_CoA_acyltransferase"/>
</dbReference>
<reference evidence="4 5" key="1">
    <citation type="submission" date="2012-02" db="EMBL/GenBank/DDBJ databases">
        <title>Complete genome sequence of Actinoplanes missouriensis 431 (= NBRC 102363).</title>
        <authorList>
            <person name="Ohnishi Y."/>
            <person name="Ishikawa J."/>
            <person name="Sekine M."/>
            <person name="Hosoyama A."/>
            <person name="Harada T."/>
            <person name="Narita H."/>
            <person name="Hata T."/>
            <person name="Konno Y."/>
            <person name="Tutikane K."/>
            <person name="Fujita N."/>
            <person name="Horinouchi S."/>
            <person name="Hayakawa M."/>
        </authorList>
    </citation>
    <scope>NUCLEOTIDE SEQUENCE [LARGE SCALE GENOMIC DNA]</scope>
    <source>
        <strain evidence="5">ATCC 14538 / DSM 43046 / CBS 188.64 / JCM 3121 / NBRC 102363 / NCIMB 12654 / NRRL B-3342 / UNCC 431</strain>
    </source>
</reference>
<evidence type="ECO:0000256" key="2">
    <source>
        <dbReference type="ARBA" id="ARBA00023315"/>
    </source>
</evidence>
<dbReference type="PANTHER" id="PTHR43420">
    <property type="entry name" value="ACETYLTRANSFERASE"/>
    <property type="match status" value="1"/>
</dbReference>
<dbReference type="GO" id="GO:0016747">
    <property type="term" value="F:acyltransferase activity, transferring groups other than amino-acyl groups"/>
    <property type="evidence" value="ECO:0007669"/>
    <property type="project" value="InterPro"/>
</dbReference>
<dbReference type="PROSITE" id="PS51186">
    <property type="entry name" value="GNAT"/>
    <property type="match status" value="1"/>
</dbReference>
<dbReference type="AlphaFoldDB" id="I0H5W8"/>
<evidence type="ECO:0000313" key="5">
    <source>
        <dbReference type="Proteomes" id="UP000007882"/>
    </source>
</evidence>
<dbReference type="Proteomes" id="UP000007882">
    <property type="component" value="Chromosome"/>
</dbReference>
<dbReference type="HOGENOM" id="CLU_1599213_0_0_11"/>
<dbReference type="RefSeq" id="WP_014443300.1">
    <property type="nucleotide sequence ID" value="NC_017093.1"/>
</dbReference>
<dbReference type="InterPro" id="IPR050680">
    <property type="entry name" value="YpeA/RimI_acetyltransf"/>
</dbReference>
<evidence type="ECO:0000259" key="3">
    <source>
        <dbReference type="PROSITE" id="PS51186"/>
    </source>
</evidence>
<dbReference type="Pfam" id="PF00583">
    <property type="entry name" value="Acetyltransf_1"/>
    <property type="match status" value="1"/>
</dbReference>
<protein>
    <submittedName>
        <fullName evidence="4">Putative GCN5-related N-acetyltransferase</fullName>
    </submittedName>
</protein>
<dbReference type="CDD" id="cd04301">
    <property type="entry name" value="NAT_SF"/>
    <property type="match status" value="1"/>
</dbReference>
<dbReference type="InterPro" id="IPR000182">
    <property type="entry name" value="GNAT_dom"/>
</dbReference>
<keyword evidence="1 4" id="KW-0808">Transferase</keyword>
<gene>
    <name evidence="4" type="ordered locus">AMIS_31850</name>
</gene>
<keyword evidence="2" id="KW-0012">Acyltransferase</keyword>
<evidence type="ECO:0000313" key="4">
    <source>
        <dbReference type="EMBL" id="BAL88405.1"/>
    </source>
</evidence>
<dbReference type="SUPFAM" id="SSF55729">
    <property type="entry name" value="Acyl-CoA N-acyltransferases (Nat)"/>
    <property type="match status" value="1"/>
</dbReference>
<keyword evidence="5" id="KW-1185">Reference proteome</keyword>
<dbReference type="PATRIC" id="fig|512565.3.peg.3179"/>
<organism evidence="4 5">
    <name type="scientific">Actinoplanes missouriensis (strain ATCC 14538 / DSM 43046 / CBS 188.64 / JCM 3121 / NBRC 102363 / NCIMB 12654 / NRRL B-3342 / UNCC 431)</name>
    <dbReference type="NCBI Taxonomy" id="512565"/>
    <lineage>
        <taxon>Bacteria</taxon>
        <taxon>Bacillati</taxon>
        <taxon>Actinomycetota</taxon>
        <taxon>Actinomycetes</taxon>
        <taxon>Micromonosporales</taxon>
        <taxon>Micromonosporaceae</taxon>
        <taxon>Actinoplanes</taxon>
    </lineage>
</organism>